<evidence type="ECO:0000256" key="4">
    <source>
        <dbReference type="ARBA" id="ARBA00022679"/>
    </source>
</evidence>
<keyword evidence="5" id="KW-0663">Pyridoxal phosphate</keyword>
<dbReference type="InterPro" id="IPR004838">
    <property type="entry name" value="NHTrfase_class1_PyrdxlP-BS"/>
</dbReference>
<dbReference type="InterPro" id="IPR015424">
    <property type="entry name" value="PyrdxlP-dep_Trfase"/>
</dbReference>
<dbReference type="Gene3D" id="3.90.1150.10">
    <property type="entry name" value="Aspartate Aminotransferase, domain 1"/>
    <property type="match status" value="1"/>
</dbReference>
<reference evidence="9 10" key="1">
    <citation type="submission" date="2023-07" db="EMBL/GenBank/DDBJ databases">
        <title>Sorghum-associated microbial communities from plants grown in Nebraska, USA.</title>
        <authorList>
            <person name="Schachtman D."/>
        </authorList>
    </citation>
    <scope>NUCLEOTIDE SEQUENCE [LARGE SCALE GENOMIC DNA]</scope>
    <source>
        <strain evidence="9 10">DS1730</strain>
    </source>
</reference>
<organism evidence="9 10">
    <name type="scientific">Brucella pseudogrignonensis</name>
    <dbReference type="NCBI Taxonomy" id="419475"/>
    <lineage>
        <taxon>Bacteria</taxon>
        <taxon>Pseudomonadati</taxon>
        <taxon>Pseudomonadota</taxon>
        <taxon>Alphaproteobacteria</taxon>
        <taxon>Hyphomicrobiales</taxon>
        <taxon>Brucellaceae</taxon>
        <taxon>Brucella/Ochrobactrum group</taxon>
        <taxon>Brucella</taxon>
    </lineage>
</organism>
<dbReference type="InterPro" id="IPR015422">
    <property type="entry name" value="PyrdxlP-dep_Trfase_small"/>
</dbReference>
<keyword evidence="10" id="KW-1185">Reference proteome</keyword>
<evidence type="ECO:0000256" key="1">
    <source>
        <dbReference type="ARBA" id="ARBA00001933"/>
    </source>
</evidence>
<evidence type="ECO:0000256" key="6">
    <source>
        <dbReference type="ARBA" id="ARBA00049185"/>
    </source>
</evidence>
<dbReference type="RefSeq" id="WP_310015836.1">
    <property type="nucleotide sequence ID" value="NZ_JAVDQT010000010.1"/>
</dbReference>
<dbReference type="NCBIfam" id="NF004769">
    <property type="entry name" value="PRK06107.1"/>
    <property type="match status" value="1"/>
</dbReference>
<dbReference type="InterPro" id="IPR015421">
    <property type="entry name" value="PyrdxlP-dep_Trfase_major"/>
</dbReference>
<evidence type="ECO:0000256" key="5">
    <source>
        <dbReference type="ARBA" id="ARBA00022898"/>
    </source>
</evidence>
<dbReference type="GO" id="GO:0004069">
    <property type="term" value="F:L-aspartate:2-oxoglutarate aminotransferase activity"/>
    <property type="evidence" value="ECO:0007669"/>
    <property type="project" value="UniProtKB-EC"/>
</dbReference>
<evidence type="ECO:0000313" key="10">
    <source>
        <dbReference type="Proteomes" id="UP001184614"/>
    </source>
</evidence>
<dbReference type="EC" id="2.6.1.-" evidence="7"/>
<name>A0ABU1MF47_9HYPH</name>
<gene>
    <name evidence="9" type="ORF">J2782_004137</name>
</gene>
<dbReference type="PANTHER" id="PTHR46383">
    <property type="entry name" value="ASPARTATE AMINOTRANSFERASE"/>
    <property type="match status" value="1"/>
</dbReference>
<dbReference type="Proteomes" id="UP001184614">
    <property type="component" value="Unassembled WGS sequence"/>
</dbReference>
<keyword evidence="3 7" id="KW-0032">Aminotransferase</keyword>
<dbReference type="EMBL" id="JAVDQT010000010">
    <property type="protein sequence ID" value="MDR6434386.1"/>
    <property type="molecule type" value="Genomic_DNA"/>
</dbReference>
<comment type="catalytic activity">
    <reaction evidence="6">
        <text>L-aspartate + 2-oxoglutarate = oxaloacetate + L-glutamate</text>
        <dbReference type="Rhea" id="RHEA:21824"/>
        <dbReference type="ChEBI" id="CHEBI:16452"/>
        <dbReference type="ChEBI" id="CHEBI:16810"/>
        <dbReference type="ChEBI" id="CHEBI:29985"/>
        <dbReference type="ChEBI" id="CHEBI:29991"/>
        <dbReference type="EC" id="2.6.1.1"/>
    </reaction>
</comment>
<dbReference type="InterPro" id="IPR050596">
    <property type="entry name" value="AspAT/PAT-like"/>
</dbReference>
<dbReference type="PANTHER" id="PTHR46383:SF1">
    <property type="entry name" value="ASPARTATE AMINOTRANSFERASE"/>
    <property type="match status" value="1"/>
</dbReference>
<evidence type="ECO:0000259" key="8">
    <source>
        <dbReference type="Pfam" id="PF00155"/>
    </source>
</evidence>
<protein>
    <recommendedName>
        <fullName evidence="7">Aminotransferase</fullName>
        <ecNumber evidence="7">2.6.1.-</ecNumber>
    </recommendedName>
</protein>
<comment type="caution">
    <text evidence="9">The sequence shown here is derived from an EMBL/GenBank/DDBJ whole genome shotgun (WGS) entry which is preliminary data.</text>
</comment>
<evidence type="ECO:0000256" key="2">
    <source>
        <dbReference type="ARBA" id="ARBA00007441"/>
    </source>
</evidence>
<comment type="cofactor">
    <cofactor evidence="1 7">
        <name>pyridoxal 5'-phosphate</name>
        <dbReference type="ChEBI" id="CHEBI:597326"/>
    </cofactor>
</comment>
<feature type="domain" description="Aminotransferase class I/classII large" evidence="8">
    <location>
        <begin position="34"/>
        <end position="394"/>
    </location>
</feature>
<dbReference type="SUPFAM" id="SSF53383">
    <property type="entry name" value="PLP-dependent transferases"/>
    <property type="match status" value="1"/>
</dbReference>
<comment type="similarity">
    <text evidence="2 7">Belongs to the class-I pyridoxal-phosphate-dependent aminotransferase family.</text>
</comment>
<dbReference type="CDD" id="cd00609">
    <property type="entry name" value="AAT_like"/>
    <property type="match status" value="1"/>
</dbReference>
<evidence type="ECO:0000256" key="3">
    <source>
        <dbReference type="ARBA" id="ARBA00022576"/>
    </source>
</evidence>
<dbReference type="PROSITE" id="PS00105">
    <property type="entry name" value="AA_TRANSFER_CLASS_1"/>
    <property type="match status" value="1"/>
</dbReference>
<proteinExistence type="inferred from homology"/>
<dbReference type="Gene3D" id="3.40.640.10">
    <property type="entry name" value="Type I PLP-dependent aspartate aminotransferase-like (Major domain)"/>
    <property type="match status" value="1"/>
</dbReference>
<evidence type="ECO:0000313" key="9">
    <source>
        <dbReference type="EMBL" id="MDR6434386.1"/>
    </source>
</evidence>
<dbReference type="InterPro" id="IPR004839">
    <property type="entry name" value="Aminotransferase_I/II_large"/>
</dbReference>
<keyword evidence="4 7" id="KW-0808">Transferase</keyword>
<dbReference type="Pfam" id="PF00155">
    <property type="entry name" value="Aminotran_1_2"/>
    <property type="match status" value="1"/>
</dbReference>
<evidence type="ECO:0000256" key="7">
    <source>
        <dbReference type="RuleBase" id="RU000481"/>
    </source>
</evidence>
<sequence>MTEFQAASRVNRIKPSPSSIAAARARDLKAGGRDIVDLTVGEPDFDTPDNIKTAGIAAINAGDTKYTPVNGTLAFRKAIQGKFERSLGLAYGNDQICVGGGAKQVIFLALMASVESGCEVIIPTPYWVSYPDMVLANNGTPVIVDCYEENGFKLTAEALEKAITPNTRWLIINSPSNPSGAVYTREELKDLAAVLVRHPHVWVLADEIYNEVLFDVELQDNLATVEPSLKDRLFIVNGVSKSYAMTGWRIGYGVGNIQLVAAINKLQSQISSCPSSISQAAAVEALNGDQTFIAKAANVYRARRDLAVGLLNAIPGLRCTSPNGAFYVFPNCTGVIGKTTPEGVQIETDLDFILYLLESVGVAALHGSAYGMPGYFRLSIATSEDVIRDGCARIAAAVQTLK</sequence>
<accession>A0ABU1MF47</accession>